<keyword evidence="8 11" id="KW-0539">Nucleus</keyword>
<evidence type="ECO:0000256" key="8">
    <source>
        <dbReference type="ARBA" id="ARBA00023242"/>
    </source>
</evidence>
<dbReference type="Pfam" id="PF00583">
    <property type="entry name" value="Acetyltransf_1"/>
    <property type="match status" value="1"/>
</dbReference>
<feature type="binding site" evidence="13">
    <location>
        <position position="305"/>
    </location>
    <ligand>
        <name>acetyl-CoA</name>
        <dbReference type="ChEBI" id="CHEBI:57288"/>
    </ligand>
</feature>
<dbReference type="Gene3D" id="3.90.360.10">
    <property type="entry name" value="Histone acetyl transferase 1 (HAT1), N-terminal domain"/>
    <property type="match status" value="1"/>
</dbReference>
<dbReference type="Proteomes" id="UP001182556">
    <property type="component" value="Unassembled WGS sequence"/>
</dbReference>
<evidence type="ECO:0000256" key="2">
    <source>
        <dbReference type="ARBA" id="ARBA00010543"/>
    </source>
</evidence>
<feature type="domain" description="N-acetyltransferase" evidence="15">
    <location>
        <begin position="230"/>
        <end position="294"/>
    </location>
</feature>
<accession>A0AAD9FWP3</accession>
<dbReference type="Pfam" id="PF10394">
    <property type="entry name" value="Hat1_N"/>
    <property type="match status" value="1"/>
</dbReference>
<evidence type="ECO:0000259" key="16">
    <source>
        <dbReference type="Pfam" id="PF10394"/>
    </source>
</evidence>
<dbReference type="GO" id="GO:0006281">
    <property type="term" value="P:DNA repair"/>
    <property type="evidence" value="ECO:0007669"/>
    <property type="project" value="UniProtKB-KW"/>
</dbReference>
<evidence type="ECO:0000256" key="4">
    <source>
        <dbReference type="ARBA" id="ARBA00021268"/>
    </source>
</evidence>
<dbReference type="SUPFAM" id="SSF55729">
    <property type="entry name" value="Acyl-CoA N-acyltransferases (Nat)"/>
    <property type="match status" value="1"/>
</dbReference>
<feature type="site" description="Interaction with histone H4 N-terminus" evidence="14">
    <location>
        <position position="214"/>
    </location>
</feature>
<evidence type="ECO:0000259" key="15">
    <source>
        <dbReference type="Pfam" id="PF00583"/>
    </source>
</evidence>
<comment type="similarity">
    <text evidence="2 11">Belongs to the HAT1 family.</text>
</comment>
<dbReference type="CDD" id="cd04301">
    <property type="entry name" value="NAT_SF"/>
    <property type="match status" value="1"/>
</dbReference>
<evidence type="ECO:0000256" key="5">
    <source>
        <dbReference type="ARBA" id="ARBA00022679"/>
    </source>
</evidence>
<feature type="region of interest" description="Interaction with histone H4 N-terminus" evidence="13">
    <location>
        <begin position="242"/>
        <end position="244"/>
    </location>
</feature>
<dbReference type="InterPro" id="IPR000182">
    <property type="entry name" value="GNAT_dom"/>
</dbReference>
<dbReference type="GO" id="GO:0005634">
    <property type="term" value="C:nucleus"/>
    <property type="evidence" value="ECO:0007669"/>
    <property type="project" value="UniProtKB-SubCell"/>
</dbReference>
<dbReference type="EMBL" id="JAODAN010000001">
    <property type="protein sequence ID" value="KAK1927403.1"/>
    <property type="molecule type" value="Genomic_DNA"/>
</dbReference>
<dbReference type="GO" id="GO:0042393">
    <property type="term" value="F:histone binding"/>
    <property type="evidence" value="ECO:0007669"/>
    <property type="project" value="InterPro"/>
</dbReference>
<evidence type="ECO:0000256" key="7">
    <source>
        <dbReference type="ARBA" id="ARBA00023204"/>
    </source>
</evidence>
<evidence type="ECO:0000256" key="11">
    <source>
        <dbReference type="PIRNR" id="PIRNR038084"/>
    </source>
</evidence>
<comment type="caution">
    <text evidence="17">The sequence shown here is derived from an EMBL/GenBank/DDBJ whole genome shotgun (WGS) entry which is preliminary data.</text>
</comment>
<keyword evidence="11" id="KW-0963">Cytoplasm</keyword>
<dbReference type="PANTHER" id="PTHR12046">
    <property type="entry name" value="HISTONE ACETYLTRANSFERASE TYPE B CATALYTIC SUBUNIT"/>
    <property type="match status" value="1"/>
</dbReference>
<dbReference type="EC" id="2.3.1.48" evidence="3 11"/>
<dbReference type="Pfam" id="PF21184">
    <property type="entry name" value="HAT1_C_fung"/>
    <property type="match status" value="1"/>
</dbReference>
<feature type="active site" description="Proton donor/acceptor" evidence="12">
    <location>
        <position position="293"/>
    </location>
</feature>
<dbReference type="GO" id="GO:0005737">
    <property type="term" value="C:cytoplasm"/>
    <property type="evidence" value="ECO:0007669"/>
    <property type="project" value="UniProtKB-SubCell"/>
</dbReference>
<dbReference type="GO" id="GO:0031509">
    <property type="term" value="P:subtelomeric heterochromatin formation"/>
    <property type="evidence" value="ECO:0007669"/>
    <property type="project" value="InterPro"/>
</dbReference>
<evidence type="ECO:0000256" key="3">
    <source>
        <dbReference type="ARBA" id="ARBA00013184"/>
    </source>
</evidence>
<dbReference type="AlphaFoldDB" id="A0AAD9FWP3"/>
<dbReference type="GO" id="GO:0000781">
    <property type="term" value="C:chromosome, telomeric region"/>
    <property type="evidence" value="ECO:0007669"/>
    <property type="project" value="GOC"/>
</dbReference>
<reference evidence="17" key="1">
    <citation type="submission" date="2023-02" db="EMBL/GenBank/DDBJ databases">
        <title>Identification and recombinant expression of a fungal hydrolase from Papiliotrema laurentii that hydrolyzes apple cutin and clears colloidal polyester polyurethane.</title>
        <authorList>
            <consortium name="DOE Joint Genome Institute"/>
            <person name="Roman V.A."/>
            <person name="Bojanowski C."/>
            <person name="Crable B.R."/>
            <person name="Wagner D.N."/>
            <person name="Hung C.S."/>
            <person name="Nadeau L.J."/>
            <person name="Schratz L."/>
            <person name="Haridas S."/>
            <person name="Pangilinan J."/>
            <person name="Lipzen A."/>
            <person name="Na H."/>
            <person name="Yan M."/>
            <person name="Ng V."/>
            <person name="Grigoriev I.V."/>
            <person name="Spatafora J.W."/>
            <person name="Barlow D."/>
            <person name="Biffinger J."/>
            <person name="Kelley-Loughnane N."/>
            <person name="Varaljay V.A."/>
            <person name="Crookes-Goodson W.J."/>
        </authorList>
    </citation>
    <scope>NUCLEOTIDE SEQUENCE</scope>
    <source>
        <strain evidence="17">5307AH</strain>
    </source>
</reference>
<evidence type="ECO:0000313" key="17">
    <source>
        <dbReference type="EMBL" id="KAK1927403.1"/>
    </source>
</evidence>
<evidence type="ECO:0000256" key="14">
    <source>
        <dbReference type="PIRSR" id="PIRSR038084-3"/>
    </source>
</evidence>
<comment type="subunit">
    <text evidence="11">Component of the HAT-B complex composed of at least HAT1 and HAT2. The HAT-B complex binds to histone H4 tail.</text>
</comment>
<evidence type="ECO:0000256" key="13">
    <source>
        <dbReference type="PIRSR" id="PIRSR038084-2"/>
    </source>
</evidence>
<keyword evidence="6" id="KW-0227">DNA damage</keyword>
<evidence type="ECO:0000313" key="18">
    <source>
        <dbReference type="Proteomes" id="UP001182556"/>
    </source>
</evidence>
<comment type="function">
    <text evidence="11">Catalytic component of the histone acetylase B (HAT-B) complex. Has intrinsic substrate specificity that modifies lysine in recognition sequence GXGKXG. Involved in DNA double-strand break repair.</text>
</comment>
<proteinExistence type="inferred from homology"/>
<comment type="catalytic activity">
    <reaction evidence="10 11">
        <text>L-lysyl-[protein] + acetyl-CoA = N(6)-acetyl-L-lysyl-[protein] + CoA + H(+)</text>
        <dbReference type="Rhea" id="RHEA:45948"/>
        <dbReference type="Rhea" id="RHEA-COMP:9752"/>
        <dbReference type="Rhea" id="RHEA-COMP:10731"/>
        <dbReference type="ChEBI" id="CHEBI:15378"/>
        <dbReference type="ChEBI" id="CHEBI:29969"/>
        <dbReference type="ChEBI" id="CHEBI:57287"/>
        <dbReference type="ChEBI" id="CHEBI:57288"/>
        <dbReference type="ChEBI" id="CHEBI:61930"/>
        <dbReference type="EC" id="2.3.1.48"/>
    </reaction>
</comment>
<dbReference type="FunFam" id="3.40.630.30:FF:000072">
    <property type="entry name" value="Histone acetyltransferase type B catalytic subunit"/>
    <property type="match status" value="1"/>
</dbReference>
<sequence length="424" mass="49211">MTDNLDEWIADANEALSLRLVRALDDADQLHGEEVQTIEPFHPAFTYPIYGEKEAIFGYKDLEIKLSFASGSLKQLLEISFTDKLDSEATPPDDVEGLLYNFIPPDYSKSAFAFEQQVETDAKSFKPLGDKVGSYVRQAAAAASKSKGKGKAKAKSEVDAPVELSEDDENAVVFEMYKTTWDTPGFREYHRRMQLFILLFIEGGSYIQEDEEAWEFITLFERRKRPGSDLFTYHFVGYVSVYPFWCFPDQVRLRLSQFVILPPYQHQGHGSKLYSTLYQHVLERENVRELTVEDPAEAFEDLRDRNDLKWLVKQGIMEEPQFLKDIGTGVRGERGKWENETRAKYKIAPRQFDRLLEMLLLKQLNRKDPAAVKAYRLHVKARLYRFNYEMLCQMTDEERKEALAKTYDSVVEDYERILELAFGP</sequence>
<dbReference type="Gene3D" id="1.10.10.390">
    <property type="match status" value="1"/>
</dbReference>
<evidence type="ECO:0000256" key="9">
    <source>
        <dbReference type="ARBA" id="ARBA00023315"/>
    </source>
</evidence>
<feature type="binding site" evidence="13">
    <location>
        <begin position="265"/>
        <end position="271"/>
    </location>
    <ligand>
        <name>acetyl-CoA</name>
        <dbReference type="ChEBI" id="CHEBI:57288"/>
    </ligand>
</feature>
<feature type="region of interest" description="Interaction with histone H4 N-terminus" evidence="13">
    <location>
        <begin position="52"/>
        <end position="54"/>
    </location>
</feature>
<feature type="domain" description="Histone acetyl transferase HAT1 N-terminal" evidence="16">
    <location>
        <begin position="8"/>
        <end position="202"/>
    </location>
</feature>
<dbReference type="InterPro" id="IPR016181">
    <property type="entry name" value="Acyl_CoA_acyltransferase"/>
</dbReference>
<keyword evidence="18" id="KW-1185">Reference proteome</keyword>
<dbReference type="InterPro" id="IPR017380">
    <property type="entry name" value="Hist_AcTrfase_B-typ_cat-su"/>
</dbReference>
<keyword evidence="9 11" id="KW-0012">Acyltransferase</keyword>
<dbReference type="PIRSF" id="PIRSF038084">
    <property type="entry name" value="HAT-B_cat"/>
    <property type="match status" value="1"/>
</dbReference>
<keyword evidence="7" id="KW-0234">DNA repair</keyword>
<evidence type="ECO:0000256" key="12">
    <source>
        <dbReference type="PIRSR" id="PIRSR038084-1"/>
    </source>
</evidence>
<name>A0AAD9FWP3_PAPLA</name>
<gene>
    <name evidence="17" type="ORF">DB88DRAFT_477868</name>
</gene>
<dbReference type="Gene3D" id="3.40.630.30">
    <property type="match status" value="1"/>
</dbReference>
<organism evidence="17 18">
    <name type="scientific">Papiliotrema laurentii</name>
    <name type="common">Cryptococcus laurentii</name>
    <dbReference type="NCBI Taxonomy" id="5418"/>
    <lineage>
        <taxon>Eukaryota</taxon>
        <taxon>Fungi</taxon>
        <taxon>Dikarya</taxon>
        <taxon>Basidiomycota</taxon>
        <taxon>Agaricomycotina</taxon>
        <taxon>Tremellomycetes</taxon>
        <taxon>Tremellales</taxon>
        <taxon>Rhynchogastremaceae</taxon>
        <taxon>Papiliotrema</taxon>
    </lineage>
</organism>
<dbReference type="InterPro" id="IPR019467">
    <property type="entry name" value="Hat1_N"/>
</dbReference>
<comment type="subcellular location">
    <subcellularLocation>
        <location evidence="11">Cytoplasm</location>
    </subcellularLocation>
    <subcellularLocation>
        <location evidence="1 11">Nucleus</location>
    </subcellularLocation>
</comment>
<evidence type="ECO:0000256" key="6">
    <source>
        <dbReference type="ARBA" id="ARBA00022763"/>
    </source>
</evidence>
<keyword evidence="5 11" id="KW-0808">Transferase</keyword>
<dbReference type="GO" id="GO:0004402">
    <property type="term" value="F:histone acetyltransferase activity"/>
    <property type="evidence" value="ECO:0007669"/>
    <property type="project" value="UniProtKB-UniRule"/>
</dbReference>
<feature type="binding site" evidence="13">
    <location>
        <begin position="258"/>
        <end position="260"/>
    </location>
    <ligand>
        <name>acetyl-CoA</name>
        <dbReference type="ChEBI" id="CHEBI:57288"/>
    </ligand>
</feature>
<dbReference type="InterPro" id="IPR013523">
    <property type="entry name" value="Hist_AcTrfase_HAT1_C"/>
</dbReference>
<protein>
    <recommendedName>
        <fullName evidence="4 11">Histone acetyltransferase type B catalytic subunit</fullName>
        <ecNumber evidence="3 11">2.3.1.48</ecNumber>
    </recommendedName>
</protein>
<evidence type="ECO:0000256" key="10">
    <source>
        <dbReference type="ARBA" id="ARBA00048017"/>
    </source>
</evidence>
<dbReference type="InterPro" id="IPR037113">
    <property type="entry name" value="Hat1_N_sf"/>
</dbReference>
<evidence type="ECO:0000256" key="1">
    <source>
        <dbReference type="ARBA" id="ARBA00004123"/>
    </source>
</evidence>